<feature type="signal peptide" evidence="2">
    <location>
        <begin position="1"/>
        <end position="19"/>
    </location>
</feature>
<proteinExistence type="predicted"/>
<protein>
    <submittedName>
        <fullName evidence="3">Uncharacterized protein</fullName>
    </submittedName>
</protein>
<sequence>MKKLFLAVLALLATAFVYAQKVVLLTTGSRVPEGKKWVVPLKRSILVKMIPEAFQKGNMCSSGLLKDVPMIAGLSVGPTPYAPTDVYSIHCTGVKTAAATTPATLSVVPVYFLCNRIGHGIIRIDENVVIKEGMYVMPTVCMASIQVLEYDIAPAEMAARNAAAVAAAKAEAAAEKAEAAAKKAEEKKQEEAEAQRKQQEEDYFRERLDKGKPFGMDELDRPVRIVLKEDVDTVMAGRELARLLPSGKREFYSCRVEVDATGNIIDVESEDLNAEALRPLVTKYLKPARRGMVTHQHKQYDVPFYQYLTLQIITEKKEVSSYVLAGKKGIVFISPKTEQKDTTSPYVPFLRYYVNNLPEKEQKSLHRRLLHTVYVRQYISISNGKPSQLSGKFFEQVVPGIGAVEVDPNARLKNEVANKIVSGALILGSFL</sequence>
<dbReference type="EMBL" id="CP051204">
    <property type="protein sequence ID" value="QJB36325.1"/>
    <property type="molecule type" value="Genomic_DNA"/>
</dbReference>
<evidence type="ECO:0000256" key="1">
    <source>
        <dbReference type="SAM" id="MobiDB-lite"/>
    </source>
</evidence>
<evidence type="ECO:0000313" key="4">
    <source>
        <dbReference type="Proteomes" id="UP000503144"/>
    </source>
</evidence>
<name>A0ABX6L8E0_9BACT</name>
<keyword evidence="2" id="KW-0732">Signal</keyword>
<feature type="region of interest" description="Disordered" evidence="1">
    <location>
        <begin position="181"/>
        <end position="204"/>
    </location>
</feature>
<evidence type="ECO:0000313" key="3">
    <source>
        <dbReference type="EMBL" id="QJB36325.1"/>
    </source>
</evidence>
<accession>A0ABX6L8E0</accession>
<dbReference type="Proteomes" id="UP000503144">
    <property type="component" value="Chromosome"/>
</dbReference>
<keyword evidence="4" id="KW-1185">Reference proteome</keyword>
<gene>
    <name evidence="3" type="ORF">HF324_21170</name>
</gene>
<reference evidence="3" key="1">
    <citation type="submission" date="2020-09" db="EMBL/GenBank/DDBJ databases">
        <authorList>
            <person name="Kittiwongwattana C."/>
        </authorList>
    </citation>
    <scope>NUCLEOTIDE SEQUENCE</scope>
    <source>
        <strain evidence="3">1303</strain>
    </source>
</reference>
<dbReference type="RefSeq" id="WP_168859586.1">
    <property type="nucleotide sequence ID" value="NZ_CP051204.2"/>
</dbReference>
<evidence type="ECO:0000256" key="2">
    <source>
        <dbReference type="SAM" id="SignalP"/>
    </source>
</evidence>
<organism evidence="3 4">
    <name type="scientific">Chitinophaga oryzae</name>
    <dbReference type="NCBI Taxonomy" id="2725414"/>
    <lineage>
        <taxon>Bacteria</taxon>
        <taxon>Pseudomonadati</taxon>
        <taxon>Bacteroidota</taxon>
        <taxon>Chitinophagia</taxon>
        <taxon>Chitinophagales</taxon>
        <taxon>Chitinophagaceae</taxon>
        <taxon>Chitinophaga</taxon>
    </lineage>
</organism>
<feature type="chain" id="PRO_5047466702" evidence="2">
    <location>
        <begin position="20"/>
        <end position="431"/>
    </location>
</feature>